<evidence type="ECO:0000313" key="3">
    <source>
        <dbReference type="Proteomes" id="UP000287033"/>
    </source>
</evidence>
<proteinExistence type="predicted"/>
<dbReference type="EMBL" id="BEZZ01036477">
    <property type="protein sequence ID" value="GCC40071.1"/>
    <property type="molecule type" value="Genomic_DNA"/>
</dbReference>
<feature type="region of interest" description="Disordered" evidence="1">
    <location>
        <begin position="1"/>
        <end position="61"/>
    </location>
</feature>
<dbReference type="AlphaFoldDB" id="A0A401TBN4"/>
<name>A0A401TBN4_CHIPU</name>
<feature type="compositionally biased region" description="Low complexity" evidence="1">
    <location>
        <begin position="38"/>
        <end position="47"/>
    </location>
</feature>
<protein>
    <submittedName>
        <fullName evidence="2">Uncharacterized protein</fullName>
    </submittedName>
</protein>
<reference evidence="2 3" key="1">
    <citation type="journal article" date="2018" name="Nat. Ecol. Evol.">
        <title>Shark genomes provide insights into elasmobranch evolution and the origin of vertebrates.</title>
        <authorList>
            <person name="Hara Y"/>
            <person name="Yamaguchi K"/>
            <person name="Onimaru K"/>
            <person name="Kadota M"/>
            <person name="Koyanagi M"/>
            <person name="Keeley SD"/>
            <person name="Tatsumi K"/>
            <person name="Tanaka K"/>
            <person name="Motone F"/>
            <person name="Kageyama Y"/>
            <person name="Nozu R"/>
            <person name="Adachi N"/>
            <person name="Nishimura O"/>
            <person name="Nakagawa R"/>
            <person name="Tanegashima C"/>
            <person name="Kiyatake I"/>
            <person name="Matsumoto R"/>
            <person name="Murakumo K"/>
            <person name="Nishida K"/>
            <person name="Terakita A"/>
            <person name="Kuratani S"/>
            <person name="Sato K"/>
            <person name="Hyodo S Kuraku.S."/>
        </authorList>
    </citation>
    <scope>NUCLEOTIDE SEQUENCE [LARGE SCALE GENOMIC DNA]</scope>
</reference>
<feature type="non-terminal residue" evidence="2">
    <location>
        <position position="1"/>
    </location>
</feature>
<comment type="caution">
    <text evidence="2">The sequence shown here is derived from an EMBL/GenBank/DDBJ whole genome shotgun (WGS) entry which is preliminary data.</text>
</comment>
<keyword evidence="3" id="KW-1185">Reference proteome</keyword>
<evidence type="ECO:0000256" key="1">
    <source>
        <dbReference type="SAM" id="MobiDB-lite"/>
    </source>
</evidence>
<sequence>PRQQRAGPLPHHSQRDFVRRGLRIGAGQGEHRGRRGEPGQQRPLGRQRGFRVARGRLRRKA</sequence>
<evidence type="ECO:0000313" key="2">
    <source>
        <dbReference type="EMBL" id="GCC40071.1"/>
    </source>
</evidence>
<accession>A0A401TBN4</accession>
<organism evidence="2 3">
    <name type="scientific">Chiloscyllium punctatum</name>
    <name type="common">Brownbanded bambooshark</name>
    <name type="synonym">Hemiscyllium punctatum</name>
    <dbReference type="NCBI Taxonomy" id="137246"/>
    <lineage>
        <taxon>Eukaryota</taxon>
        <taxon>Metazoa</taxon>
        <taxon>Chordata</taxon>
        <taxon>Craniata</taxon>
        <taxon>Vertebrata</taxon>
        <taxon>Chondrichthyes</taxon>
        <taxon>Elasmobranchii</taxon>
        <taxon>Galeomorphii</taxon>
        <taxon>Galeoidea</taxon>
        <taxon>Orectolobiformes</taxon>
        <taxon>Hemiscylliidae</taxon>
        <taxon>Chiloscyllium</taxon>
    </lineage>
</organism>
<gene>
    <name evidence="2" type="ORF">chiPu_0024291</name>
</gene>
<feature type="compositionally biased region" description="Basic residues" evidence="1">
    <location>
        <begin position="48"/>
        <end position="61"/>
    </location>
</feature>
<dbReference type="Proteomes" id="UP000287033">
    <property type="component" value="Unassembled WGS sequence"/>
</dbReference>